<evidence type="ECO:0000256" key="6">
    <source>
        <dbReference type="ARBA" id="ARBA00022801"/>
    </source>
</evidence>
<dbReference type="GO" id="GO:0004177">
    <property type="term" value="F:aminopeptidase activity"/>
    <property type="evidence" value="ECO:0007669"/>
    <property type="project" value="UniProtKB-KW"/>
</dbReference>
<dbReference type="PRINTS" id="PR00932">
    <property type="entry name" value="AMINO1PTASE"/>
</dbReference>
<name>A0A4U8Q028_9FIRM</name>
<dbReference type="InterPro" id="IPR001948">
    <property type="entry name" value="Peptidase_M18"/>
</dbReference>
<dbReference type="Proteomes" id="UP000306509">
    <property type="component" value="Unassembled WGS sequence"/>
</dbReference>
<keyword evidence="3 9" id="KW-0031">Aminopeptidase</keyword>
<organism evidence="11 12">
    <name type="scientific">Robinsoniella peoriensis</name>
    <dbReference type="NCBI Taxonomy" id="180332"/>
    <lineage>
        <taxon>Bacteria</taxon>
        <taxon>Bacillati</taxon>
        <taxon>Bacillota</taxon>
        <taxon>Clostridia</taxon>
        <taxon>Lachnospirales</taxon>
        <taxon>Lachnospiraceae</taxon>
        <taxon>Robinsoniella</taxon>
    </lineage>
</organism>
<evidence type="ECO:0000256" key="1">
    <source>
        <dbReference type="ARBA" id="ARBA00001947"/>
    </source>
</evidence>
<sequence length="438" mass="48929">MYRESARELLAFIDRSPSCYHVISNIKEILASDGYEELQEGRPWKLEAGRNYFVSRNGSSLIAFKLPTKEFSGYQIISSHSDSPTFKVKEHPEIVTENKYVKLNVEKYGGMICSPWFDRPLSVAGRIMVKEKEKICTRLVDIDRDLVMIPNLAVHMNREVNEGYKYNVQDDMLPVLGDETAKGSFLRMVAENAGVLEESVLSTDLFLYNRVKGSFWGANEEYISSGRLDDLQCAFASLQGFRKGNSTKSVAVYCVLDNEEVGSATKQGAASTFLGDTLRRINKGALRDEEAFLMALSSSFMISADNAHGVHPNYVKKSDPTNRPYLNEGIVIKYSANQKYTTDAVSAAVFKMICERAEVPYQTFVNRSDMMGGSTLGNISNTQVALNTVDVGLAQLAMHSPYESAGVKDTFYFEKAAEEFYSSWIDGTGDGEYLICRE</sequence>
<dbReference type="PANTHER" id="PTHR28570">
    <property type="entry name" value="ASPARTYL AMINOPEPTIDASE"/>
    <property type="match status" value="1"/>
</dbReference>
<proteinExistence type="inferred from homology"/>
<evidence type="ECO:0000256" key="5">
    <source>
        <dbReference type="ARBA" id="ARBA00022723"/>
    </source>
</evidence>
<dbReference type="PANTHER" id="PTHR28570:SF3">
    <property type="entry name" value="ASPARTYL AMINOPEPTIDASE"/>
    <property type="match status" value="1"/>
</dbReference>
<dbReference type="Gene3D" id="3.40.630.10">
    <property type="entry name" value="Zn peptidases"/>
    <property type="match status" value="1"/>
</dbReference>
<dbReference type="GO" id="GO:0006508">
    <property type="term" value="P:proteolysis"/>
    <property type="evidence" value="ECO:0007669"/>
    <property type="project" value="UniProtKB-KW"/>
</dbReference>
<evidence type="ECO:0000256" key="3">
    <source>
        <dbReference type="ARBA" id="ARBA00022438"/>
    </source>
</evidence>
<dbReference type="Gene3D" id="2.30.250.10">
    <property type="entry name" value="Aminopeptidase i, Domain 2"/>
    <property type="match status" value="1"/>
</dbReference>
<evidence type="ECO:0000256" key="4">
    <source>
        <dbReference type="ARBA" id="ARBA00022670"/>
    </source>
</evidence>
<accession>A0A4U8Q028</accession>
<evidence type="ECO:0000256" key="7">
    <source>
        <dbReference type="ARBA" id="ARBA00022833"/>
    </source>
</evidence>
<comment type="similarity">
    <text evidence="2 9">Belongs to the peptidase M18 family.</text>
</comment>
<dbReference type="CDD" id="cd05658">
    <property type="entry name" value="M18_DAP"/>
    <property type="match status" value="1"/>
</dbReference>
<dbReference type="GO" id="GO:0005737">
    <property type="term" value="C:cytoplasm"/>
    <property type="evidence" value="ECO:0007669"/>
    <property type="project" value="UniProtKB-ARBA"/>
</dbReference>
<evidence type="ECO:0000256" key="2">
    <source>
        <dbReference type="ARBA" id="ARBA00008290"/>
    </source>
</evidence>
<evidence type="ECO:0000313" key="12">
    <source>
        <dbReference type="Proteomes" id="UP000306509"/>
    </source>
</evidence>
<dbReference type="Pfam" id="PF02127">
    <property type="entry name" value="Peptidase_M18"/>
    <property type="match status" value="1"/>
</dbReference>
<dbReference type="SUPFAM" id="SSF101821">
    <property type="entry name" value="Aminopeptidase/glucanase lid domain"/>
    <property type="match status" value="1"/>
</dbReference>
<evidence type="ECO:0000313" key="11">
    <source>
        <dbReference type="EMBL" id="TLC97588.1"/>
    </source>
</evidence>
<keyword evidence="12" id="KW-1185">Reference proteome</keyword>
<dbReference type="InterPro" id="IPR023358">
    <property type="entry name" value="Peptidase_M18_dom2"/>
</dbReference>
<dbReference type="AlphaFoldDB" id="A0A4U8Q028"/>
<dbReference type="NCBIfam" id="NF002759">
    <property type="entry name" value="PRK02813.1"/>
    <property type="match status" value="1"/>
</dbReference>
<dbReference type="RefSeq" id="WP_138004209.1">
    <property type="nucleotide sequence ID" value="NZ_QGQD01000117.1"/>
</dbReference>
<dbReference type="STRING" id="180332.GCA_000797495_03075"/>
<dbReference type="GO" id="GO:0008270">
    <property type="term" value="F:zinc ion binding"/>
    <property type="evidence" value="ECO:0007669"/>
    <property type="project" value="InterPro"/>
</dbReference>
<keyword evidence="4 9" id="KW-0645">Protease</keyword>
<evidence type="ECO:0000256" key="9">
    <source>
        <dbReference type="RuleBase" id="RU004386"/>
    </source>
</evidence>
<comment type="caution">
    <text evidence="11">The sequence shown here is derived from an EMBL/GenBank/DDBJ whole genome shotgun (WGS) entry which is preliminary data.</text>
</comment>
<evidence type="ECO:0000256" key="10">
    <source>
        <dbReference type="RuleBase" id="RU004387"/>
    </source>
</evidence>
<gene>
    <name evidence="11" type="primary">apeB</name>
    <name evidence="11" type="ORF">DSM106044_05615</name>
</gene>
<dbReference type="EMBL" id="QGQD01000117">
    <property type="protein sequence ID" value="TLC97588.1"/>
    <property type="molecule type" value="Genomic_DNA"/>
</dbReference>
<keyword evidence="6 9" id="KW-0378">Hydrolase</keyword>
<comment type="cofactor">
    <cofactor evidence="1 10">
        <name>Zn(2+)</name>
        <dbReference type="ChEBI" id="CHEBI:29105"/>
    </cofactor>
</comment>
<keyword evidence="5 9" id="KW-0479">Metal-binding</keyword>
<dbReference type="EC" id="3.4.11.-" evidence="10"/>
<keyword evidence="7 9" id="KW-0862">Zinc</keyword>
<dbReference type="SUPFAM" id="SSF53187">
    <property type="entry name" value="Zn-dependent exopeptidases"/>
    <property type="match status" value="1"/>
</dbReference>
<keyword evidence="8 9" id="KW-0482">Metalloprotease</keyword>
<evidence type="ECO:0000256" key="8">
    <source>
        <dbReference type="ARBA" id="ARBA00023049"/>
    </source>
</evidence>
<reference evidence="11 12" key="1">
    <citation type="journal article" date="2019" name="Anaerobe">
        <title>Detection of Robinsoniella peoriensis in multiple bone samples of a trauma patient.</title>
        <authorList>
            <person name="Schrottner P."/>
            <person name="Hartwich K."/>
            <person name="Bunk B."/>
            <person name="Schober I."/>
            <person name="Helbig S."/>
            <person name="Rudolph W.W."/>
            <person name="Gunzer F."/>
        </authorList>
    </citation>
    <scope>NUCLEOTIDE SEQUENCE [LARGE SCALE GENOMIC DNA]</scope>
    <source>
        <strain evidence="11 12">DSM 106044</strain>
    </source>
</reference>
<dbReference type="GO" id="GO:0008237">
    <property type="term" value="F:metallopeptidase activity"/>
    <property type="evidence" value="ECO:0007669"/>
    <property type="project" value="UniProtKB-KW"/>
</dbReference>
<protein>
    <recommendedName>
        <fullName evidence="10">M18 family aminopeptidase</fullName>
        <ecNumber evidence="10">3.4.11.-</ecNumber>
    </recommendedName>
</protein>